<comment type="subunit">
    <text evidence="10">Homopentamer.</text>
</comment>
<dbReference type="SUPFAM" id="SSF81330">
    <property type="entry name" value="Gated mechanosensitive channel"/>
    <property type="match status" value="1"/>
</dbReference>
<sequence>MSVLQEFKAFAVKGNVVDLAVGVIIGGAFGKIVTSFVSDVVMPPLGLLMGKVNFSDLFVDLSGKGFTTLKAAKDAGAPVISYGLFINTIIDFVIIAFVIFMVIKQINRFRKEPAPAPPNTKDCPFCCVAIPLAAKRCPQCTSALE</sequence>
<keyword evidence="4 10" id="KW-1003">Cell membrane</keyword>
<evidence type="ECO:0000256" key="4">
    <source>
        <dbReference type="ARBA" id="ARBA00022475"/>
    </source>
</evidence>
<gene>
    <name evidence="10 11" type="primary">mscL</name>
    <name evidence="11" type="ORF">KI809_00840</name>
</gene>
<dbReference type="PRINTS" id="PR01264">
    <property type="entry name" value="MECHCHANNEL"/>
</dbReference>
<protein>
    <recommendedName>
        <fullName evidence="10">Large-conductance mechanosensitive channel</fullName>
    </recommendedName>
</protein>
<comment type="caution">
    <text evidence="11">The sequence shown here is derived from an EMBL/GenBank/DDBJ whole genome shotgun (WGS) entry which is preliminary data.</text>
</comment>
<evidence type="ECO:0000256" key="6">
    <source>
        <dbReference type="ARBA" id="ARBA00022989"/>
    </source>
</evidence>
<keyword evidence="7 10" id="KW-0406">Ion transport</keyword>
<dbReference type="PANTHER" id="PTHR30266">
    <property type="entry name" value="MECHANOSENSITIVE CHANNEL MSCL"/>
    <property type="match status" value="1"/>
</dbReference>
<dbReference type="InterPro" id="IPR001185">
    <property type="entry name" value="MS_channel"/>
</dbReference>
<dbReference type="Pfam" id="PF01741">
    <property type="entry name" value="MscL"/>
    <property type="match status" value="1"/>
</dbReference>
<dbReference type="RefSeq" id="WP_214169628.1">
    <property type="nucleotide sequence ID" value="NZ_JAHCVJ010000001.1"/>
</dbReference>
<evidence type="ECO:0000313" key="12">
    <source>
        <dbReference type="Proteomes" id="UP000811899"/>
    </source>
</evidence>
<dbReference type="NCBIfam" id="NF001843">
    <property type="entry name" value="PRK00567.1-4"/>
    <property type="match status" value="1"/>
</dbReference>
<dbReference type="PANTHER" id="PTHR30266:SF2">
    <property type="entry name" value="LARGE-CONDUCTANCE MECHANOSENSITIVE CHANNEL"/>
    <property type="match status" value="1"/>
</dbReference>
<dbReference type="NCBIfam" id="NF010557">
    <property type="entry name" value="PRK13952.1"/>
    <property type="match status" value="1"/>
</dbReference>
<evidence type="ECO:0000313" key="11">
    <source>
        <dbReference type="EMBL" id="MBT0662833.1"/>
    </source>
</evidence>
<evidence type="ECO:0000256" key="9">
    <source>
        <dbReference type="ARBA" id="ARBA00023303"/>
    </source>
</evidence>
<keyword evidence="8 10" id="KW-0472">Membrane</keyword>
<feature type="transmembrane region" description="Helical" evidence="10">
    <location>
        <begin position="79"/>
        <end position="103"/>
    </location>
</feature>
<comment type="subcellular location">
    <subcellularLocation>
        <location evidence="1 10">Cell membrane</location>
        <topology evidence="1 10">Multi-pass membrane protein</topology>
    </subcellularLocation>
</comment>
<evidence type="ECO:0000256" key="5">
    <source>
        <dbReference type="ARBA" id="ARBA00022692"/>
    </source>
</evidence>
<dbReference type="AlphaFoldDB" id="A0AAW4KWA0"/>
<dbReference type="EMBL" id="JAHCVJ010000001">
    <property type="protein sequence ID" value="MBT0662833.1"/>
    <property type="molecule type" value="Genomic_DNA"/>
</dbReference>
<evidence type="ECO:0000256" key="10">
    <source>
        <dbReference type="HAMAP-Rule" id="MF_00115"/>
    </source>
</evidence>
<dbReference type="NCBIfam" id="TIGR00220">
    <property type="entry name" value="mscL"/>
    <property type="match status" value="1"/>
</dbReference>
<proteinExistence type="inferred from homology"/>
<keyword evidence="5 10" id="KW-0812">Transmembrane</keyword>
<keyword evidence="12" id="KW-1185">Reference proteome</keyword>
<evidence type="ECO:0000256" key="3">
    <source>
        <dbReference type="ARBA" id="ARBA00022448"/>
    </source>
</evidence>
<evidence type="ECO:0000256" key="8">
    <source>
        <dbReference type="ARBA" id="ARBA00023136"/>
    </source>
</evidence>
<keyword evidence="3 10" id="KW-0813">Transport</keyword>
<accession>A0AAW4KWA0</accession>
<keyword evidence="9 10" id="KW-0407">Ion channel</keyword>
<evidence type="ECO:0000256" key="1">
    <source>
        <dbReference type="ARBA" id="ARBA00004651"/>
    </source>
</evidence>
<keyword evidence="6 10" id="KW-1133">Transmembrane helix</keyword>
<dbReference type="Proteomes" id="UP000811899">
    <property type="component" value="Unassembled WGS sequence"/>
</dbReference>
<dbReference type="PROSITE" id="PS01327">
    <property type="entry name" value="MSCL"/>
    <property type="match status" value="1"/>
</dbReference>
<dbReference type="GO" id="GO:0005886">
    <property type="term" value="C:plasma membrane"/>
    <property type="evidence" value="ECO:0007669"/>
    <property type="project" value="UniProtKB-SubCell"/>
</dbReference>
<organism evidence="11 12">
    <name type="scientific">Geoanaerobacter pelophilus</name>
    <dbReference type="NCBI Taxonomy" id="60036"/>
    <lineage>
        <taxon>Bacteria</taxon>
        <taxon>Pseudomonadati</taxon>
        <taxon>Thermodesulfobacteriota</taxon>
        <taxon>Desulfuromonadia</taxon>
        <taxon>Geobacterales</taxon>
        <taxon>Geobacteraceae</taxon>
        <taxon>Geoanaerobacter</taxon>
    </lineage>
</organism>
<dbReference type="InterPro" id="IPR019823">
    <property type="entry name" value="Mechanosensitive_channel_CS"/>
</dbReference>
<name>A0AAW4KWA0_9BACT</name>
<reference evidence="11 12" key="1">
    <citation type="submission" date="2021-05" db="EMBL/GenBank/DDBJ databases">
        <title>The draft genome of Geobacter pelophilus DSM 12255.</title>
        <authorList>
            <person name="Xu Z."/>
            <person name="Masuda Y."/>
            <person name="Itoh H."/>
            <person name="Senoo K."/>
        </authorList>
    </citation>
    <scope>NUCLEOTIDE SEQUENCE [LARGE SCALE GENOMIC DNA]</scope>
    <source>
        <strain evidence="11 12">DSM 12255</strain>
    </source>
</reference>
<comment type="similarity">
    <text evidence="2 10">Belongs to the MscL family.</text>
</comment>
<dbReference type="HAMAP" id="MF_00115">
    <property type="entry name" value="MscL"/>
    <property type="match status" value="1"/>
</dbReference>
<dbReference type="Gene3D" id="1.10.1200.120">
    <property type="entry name" value="Large-conductance mechanosensitive channel, MscL, domain 1"/>
    <property type="match status" value="1"/>
</dbReference>
<dbReference type="InterPro" id="IPR036019">
    <property type="entry name" value="MscL_channel"/>
</dbReference>
<dbReference type="GO" id="GO:0008381">
    <property type="term" value="F:mechanosensitive monoatomic ion channel activity"/>
    <property type="evidence" value="ECO:0007669"/>
    <property type="project" value="UniProtKB-UniRule"/>
</dbReference>
<feature type="transmembrane region" description="Helical" evidence="10">
    <location>
        <begin position="16"/>
        <end position="37"/>
    </location>
</feature>
<evidence type="ECO:0000256" key="7">
    <source>
        <dbReference type="ARBA" id="ARBA00023065"/>
    </source>
</evidence>
<evidence type="ECO:0000256" key="2">
    <source>
        <dbReference type="ARBA" id="ARBA00007254"/>
    </source>
</evidence>
<dbReference type="InterPro" id="IPR037673">
    <property type="entry name" value="MSC/AndL"/>
</dbReference>
<comment type="function">
    <text evidence="10">Channel that opens in response to stretch forces in the membrane lipid bilayer. May participate in the regulation of osmotic pressure changes within the cell.</text>
</comment>